<name>A0A6N6N1Z6_9BACT</name>
<accession>A0A6N6N1Z6</accession>
<protein>
    <submittedName>
        <fullName evidence="1">Uncharacterized protein</fullName>
    </submittedName>
</protein>
<dbReference type="RefSeq" id="WP_151150928.1">
    <property type="nucleotide sequence ID" value="NZ_WAIE01000003.1"/>
</dbReference>
<dbReference type="EMBL" id="WAIE01000003">
    <property type="protein sequence ID" value="KAB1441836.1"/>
    <property type="molecule type" value="Genomic_DNA"/>
</dbReference>
<dbReference type="Proteomes" id="UP000438699">
    <property type="component" value="Unassembled WGS sequence"/>
</dbReference>
<proteinExistence type="predicted"/>
<reference evidence="1 2" key="1">
    <citation type="journal article" date="2017" name="Int. J. Syst. Evol. Microbiol.">
        <title>Desulfovibrio senegalensis sp. nov., a mesophilic sulfate reducer isolated from marine sediment.</title>
        <authorList>
            <person name="Thioye A."/>
            <person name="Gam Z.B.A."/>
            <person name="Mbengue M."/>
            <person name="Cayol J.L."/>
            <person name="Joseph-Bartoli M."/>
            <person name="Toure-Kane C."/>
            <person name="Labat M."/>
        </authorList>
    </citation>
    <scope>NUCLEOTIDE SEQUENCE [LARGE SCALE GENOMIC DNA]</scope>
    <source>
        <strain evidence="1 2">DSM 101509</strain>
    </source>
</reference>
<dbReference type="OrthoDB" id="7278537at2"/>
<keyword evidence="2" id="KW-1185">Reference proteome</keyword>
<comment type="caution">
    <text evidence="1">The sequence shown here is derived from an EMBL/GenBank/DDBJ whole genome shotgun (WGS) entry which is preliminary data.</text>
</comment>
<evidence type="ECO:0000313" key="2">
    <source>
        <dbReference type="Proteomes" id="UP000438699"/>
    </source>
</evidence>
<evidence type="ECO:0000313" key="1">
    <source>
        <dbReference type="EMBL" id="KAB1441836.1"/>
    </source>
</evidence>
<gene>
    <name evidence="1" type="ORF">F8A88_09630</name>
</gene>
<organism evidence="1 2">
    <name type="scientific">Pseudodesulfovibrio senegalensis</name>
    <dbReference type="NCBI Taxonomy" id="1721087"/>
    <lineage>
        <taxon>Bacteria</taxon>
        <taxon>Pseudomonadati</taxon>
        <taxon>Thermodesulfobacteriota</taxon>
        <taxon>Desulfovibrionia</taxon>
        <taxon>Desulfovibrionales</taxon>
        <taxon>Desulfovibrionaceae</taxon>
    </lineage>
</organism>
<dbReference type="AlphaFoldDB" id="A0A6N6N1Z6"/>
<sequence length="195" mass="21765">MADSVIEICNNALQDLGEDPIMSLVDESKGARLCNRRWPASRDAVLRAHPWNCCMAQAELAASVDAPRWRWERKYVLPTDCLRVVRVAGADDAEVRDWEIQGQVILCNEAAPLMLAYVRREENPKRYDALLSEALSARLAAMLAYPLTGSTSLADALWHAYQEKLGEARGIDAREGVPGALRSTQWLRARHGCAY</sequence>